<dbReference type="PANTHER" id="PTHR47022:SF1">
    <property type="entry name" value="BTB AND MATH DOMAIN-CONTAINING PROTEIN 36-RELATED"/>
    <property type="match status" value="1"/>
</dbReference>
<dbReference type="Gene3D" id="2.60.210.10">
    <property type="entry name" value="Apoptosis, Tumor Necrosis Factor Receptor Associated Protein 2, Chain A"/>
    <property type="match status" value="1"/>
</dbReference>
<dbReference type="WBParaSite" id="ALUE_0000473601-mRNA-1">
    <property type="protein sequence ID" value="ALUE_0000473601-mRNA-1"/>
    <property type="gene ID" value="ALUE_0000473601"/>
</dbReference>
<accession>A0A9J2P4V6</accession>
<dbReference type="InterPro" id="IPR008974">
    <property type="entry name" value="TRAF-like"/>
</dbReference>
<reference evidence="5" key="1">
    <citation type="submission" date="2023-03" db="UniProtKB">
        <authorList>
            <consortium name="WormBaseParasite"/>
        </authorList>
    </citation>
    <scope>IDENTIFICATION</scope>
</reference>
<dbReference type="InterPro" id="IPR056872">
    <property type="entry name" value="TTC3/DZIP3-like_helical"/>
</dbReference>
<feature type="compositionally biased region" description="Polar residues" evidence="2">
    <location>
        <begin position="332"/>
        <end position="352"/>
    </location>
</feature>
<evidence type="ECO:0000259" key="3">
    <source>
        <dbReference type="PROSITE" id="PS50144"/>
    </source>
</evidence>
<feature type="compositionally biased region" description="Basic and acidic residues" evidence="2">
    <location>
        <begin position="375"/>
        <end position="385"/>
    </location>
</feature>
<dbReference type="Pfam" id="PF24525">
    <property type="entry name" value="TTC3"/>
    <property type="match status" value="1"/>
</dbReference>
<organism evidence="4 5">
    <name type="scientific">Ascaris lumbricoides</name>
    <name type="common">Giant roundworm</name>
    <dbReference type="NCBI Taxonomy" id="6252"/>
    <lineage>
        <taxon>Eukaryota</taxon>
        <taxon>Metazoa</taxon>
        <taxon>Ecdysozoa</taxon>
        <taxon>Nematoda</taxon>
        <taxon>Chromadorea</taxon>
        <taxon>Rhabditida</taxon>
        <taxon>Spirurina</taxon>
        <taxon>Ascaridomorpha</taxon>
        <taxon>Ascaridoidea</taxon>
        <taxon>Ascarididae</taxon>
        <taxon>Ascaris</taxon>
    </lineage>
</organism>
<dbReference type="AlphaFoldDB" id="A0A9J2P4V6"/>
<proteinExistence type="predicted"/>
<protein>
    <submittedName>
        <fullName evidence="5">MATH domain-containing protein</fullName>
    </submittedName>
</protein>
<feature type="compositionally biased region" description="Basic and acidic residues" evidence="2">
    <location>
        <begin position="304"/>
        <end position="317"/>
    </location>
</feature>
<feature type="coiled-coil region" evidence="1">
    <location>
        <begin position="566"/>
        <end position="593"/>
    </location>
</feature>
<keyword evidence="4" id="KW-1185">Reference proteome</keyword>
<feature type="coiled-coil region" evidence="1">
    <location>
        <begin position="743"/>
        <end position="770"/>
    </location>
</feature>
<dbReference type="Pfam" id="PF22486">
    <property type="entry name" value="MATH_2"/>
    <property type="match status" value="1"/>
</dbReference>
<dbReference type="SUPFAM" id="SSF49599">
    <property type="entry name" value="TRAF domain-like"/>
    <property type="match status" value="1"/>
</dbReference>
<dbReference type="PANTHER" id="PTHR47022">
    <property type="entry name" value="BTB AND MATH DOMAIN-CONTAINING PROTEIN 36-RELATED"/>
    <property type="match status" value="1"/>
</dbReference>
<dbReference type="PROSITE" id="PS50144">
    <property type="entry name" value="MATH"/>
    <property type="match status" value="1"/>
</dbReference>
<feature type="compositionally biased region" description="Basic and acidic residues" evidence="2">
    <location>
        <begin position="353"/>
        <end position="368"/>
    </location>
</feature>
<dbReference type="Proteomes" id="UP000036681">
    <property type="component" value="Unplaced"/>
</dbReference>
<evidence type="ECO:0000256" key="1">
    <source>
        <dbReference type="SAM" id="Coils"/>
    </source>
</evidence>
<feature type="coiled-coil region" evidence="1">
    <location>
        <begin position="628"/>
        <end position="662"/>
    </location>
</feature>
<feature type="region of interest" description="Disordered" evidence="2">
    <location>
        <begin position="293"/>
        <end position="386"/>
    </location>
</feature>
<evidence type="ECO:0000313" key="5">
    <source>
        <dbReference type="WBParaSite" id="ALUE_0000473601-mRNA-1"/>
    </source>
</evidence>
<sequence>MIEKINMATPPYCEGLLSLPIADFVFLKEPIRGPCVEINGLSWRIKAIPKTYFGKKKTSMKCLSFHVECCQYPYSGTWSCKASAELRLKSQKEGVEDFVRRVDQVYTTKENDWGYACFATWNEITDESLGYIKNGVVILEAMIKAELPRKLQTLDQLRKKAEGYMALADMQYGRGLIDKAIEVNETASNFCRDNRICCLDEALRQQKQKLSDAKLVERIKAIEEGSQDEENVLDRKALKLAISALPKGAKRLKFPSFRYWDTALQALTMTELCEVESTRIRNSSYDSIYQQAKTGASGWNDEDSSAREQDENIRGSKLDGAGSSKKLMMGVKTSTVSSEHTQSPNSCLASNPESEKRLLREFADRRGVESGGDSRPLRSDCEIEQSHQPSAVDRSCQTVECLPVATGCQQYRESGKGEMMLLRCLEERDALMQEVAASASHAKPSAKKCTGFFGSVFDLFDVVKERCSVDEIKKVLGKLAVAAESIGNTRAGRVPEAKEVGRNGARTKAEVLCSFLENAEVEQLLREISGISRTPKETPYFETICSALKKGIVVGPAEAERIVEHVDKVAVRAEKLKNEKEDLEKQLAGIQEKISKYAFFCYGWFVYPSVITGTWAPSLSSDSFAHCIQKEAQDRRELQEKVDSLKKNIRKTEQKYASEMGKLRKDLLVSRELEKEAVKESRTEGAQLVPTKNQLNESSLELQRLKKALIAQMMGCNNKVVLVMECARKAEVRLLQLKLEIGLDILKHTYEDSERNISELQLKREQIARGRYYELMEGSIAAWHDGQRLIRKLIVSAENDFAVQVDQIKGGKQLASLPAISVTKPPPALESFPFDDTYMQVPSALEHCSPFAVTESPSCDAQEMSATACSSASDKRMLKGATTLSDIPSPCYGCILAKTGSMWSRTEDLRIQIAIIAAQLFLQMTVEPIMVTRRSLLMNWAVKTVAIHGHTRMGAAAVIMCGLINDQDFADNTMGPSSHHGDEILRHLRMHFPALSCENWMEYLKELMIRNGCNSLDGMTVRDVVTGVTHLIVEKHA</sequence>
<evidence type="ECO:0000313" key="4">
    <source>
        <dbReference type="Proteomes" id="UP000036681"/>
    </source>
</evidence>
<evidence type="ECO:0000256" key="2">
    <source>
        <dbReference type="SAM" id="MobiDB-lite"/>
    </source>
</evidence>
<feature type="domain" description="MATH" evidence="3">
    <location>
        <begin position="14"/>
        <end position="143"/>
    </location>
</feature>
<dbReference type="InterPro" id="IPR002083">
    <property type="entry name" value="MATH/TRAF_dom"/>
</dbReference>
<keyword evidence="1" id="KW-0175">Coiled coil</keyword>
<name>A0A9J2P4V6_ASCLU</name>